<organism evidence="2 4">
    <name type="scientific">Caproicibacter fermentans</name>
    <dbReference type="NCBI Taxonomy" id="2576756"/>
    <lineage>
        <taxon>Bacteria</taxon>
        <taxon>Bacillati</taxon>
        <taxon>Bacillota</taxon>
        <taxon>Clostridia</taxon>
        <taxon>Eubacteriales</taxon>
        <taxon>Acutalibacteraceae</taxon>
        <taxon>Caproicibacter</taxon>
    </lineage>
</organism>
<evidence type="ECO:0008006" key="6">
    <source>
        <dbReference type="Google" id="ProtNLM"/>
    </source>
</evidence>
<name>A0A6N8HZ65_9FIRM</name>
<evidence type="ECO:0000313" key="2">
    <source>
        <dbReference type="EMBL" id="MVB10895.1"/>
    </source>
</evidence>
<reference evidence="2 4" key="1">
    <citation type="submission" date="2019-09" db="EMBL/GenBank/DDBJ databases">
        <title>Genome sequence of Clostridium sp. EA1.</title>
        <authorList>
            <person name="Poehlein A."/>
            <person name="Bengelsdorf F.R."/>
            <person name="Daniel R."/>
        </authorList>
    </citation>
    <scope>NUCLEOTIDE SEQUENCE [LARGE SCALE GENOMIC DNA]</scope>
    <source>
        <strain evidence="2 4">EA1</strain>
    </source>
</reference>
<accession>A0A6N8HZ65</accession>
<feature type="region of interest" description="Disordered" evidence="1">
    <location>
        <begin position="102"/>
        <end position="132"/>
    </location>
</feature>
<dbReference type="Proteomes" id="UP000515909">
    <property type="component" value="Chromosome"/>
</dbReference>
<evidence type="ECO:0000313" key="5">
    <source>
        <dbReference type="Proteomes" id="UP000515909"/>
    </source>
</evidence>
<evidence type="ECO:0000313" key="3">
    <source>
        <dbReference type="EMBL" id="QNK39487.1"/>
    </source>
</evidence>
<accession>A0A7G8T796</accession>
<dbReference type="OrthoDB" id="1864128at2"/>
<dbReference type="AlphaFoldDB" id="A0A6N8HZ65"/>
<proteinExistence type="predicted"/>
<feature type="compositionally biased region" description="Low complexity" evidence="1">
    <location>
        <begin position="108"/>
        <end position="118"/>
    </location>
</feature>
<dbReference type="KEGG" id="cfem:HCR03_12085"/>
<evidence type="ECO:0000313" key="4">
    <source>
        <dbReference type="Proteomes" id="UP000469440"/>
    </source>
</evidence>
<dbReference type="Proteomes" id="UP000469440">
    <property type="component" value="Unassembled WGS sequence"/>
</dbReference>
<dbReference type="RefSeq" id="WP_066645469.1">
    <property type="nucleotide sequence ID" value="NZ_CP060286.1"/>
</dbReference>
<reference evidence="3 5" key="2">
    <citation type="submission" date="2020-08" db="EMBL/GenBank/DDBJ databases">
        <title>The isolate Caproiciproducens sp. 7D4C2 produces n-caproate at mildly acidic conditions from hexoses: genome and rBOX comparison with related strains and chain-elongating bacteria.</title>
        <authorList>
            <person name="Esquivel-Elizondo S."/>
            <person name="Bagci C."/>
            <person name="Temovska M."/>
            <person name="Jeon B.S."/>
            <person name="Bessarab I."/>
            <person name="Williams R.B.H."/>
            <person name="Huson D.H."/>
            <person name="Angenent L.T."/>
        </authorList>
    </citation>
    <scope>NUCLEOTIDE SEQUENCE [LARGE SCALE GENOMIC DNA]</scope>
    <source>
        <strain evidence="3 5">7D4C2</strain>
    </source>
</reference>
<gene>
    <name evidence="2" type="ORF">CAFE_15960</name>
    <name evidence="3" type="ORF">HCR03_12085</name>
</gene>
<evidence type="ECO:0000256" key="1">
    <source>
        <dbReference type="SAM" id="MobiDB-lite"/>
    </source>
</evidence>
<dbReference type="EMBL" id="CP060286">
    <property type="protein sequence ID" value="QNK39487.1"/>
    <property type="molecule type" value="Genomic_DNA"/>
</dbReference>
<keyword evidence="4" id="KW-1185">Reference proteome</keyword>
<dbReference type="EMBL" id="VWXL01000052">
    <property type="protein sequence ID" value="MVB10895.1"/>
    <property type="molecule type" value="Genomic_DNA"/>
</dbReference>
<sequence length="132" mass="14722">MKKFRKPRCPFCGNKIGLANTWALKTQGEYLCPKCGGISNIVMDRLIYLFAFLAILVSAVFFAVGFLGFLSLDIWLLLLVLLPFLLFYLISVFLVRLKKPAVRKRRAPPGGRPQNGTRRGPGPGTGPAARRR</sequence>
<protein>
    <recommendedName>
        <fullName evidence="6">Cxxc_20_cxxc protein</fullName>
    </recommendedName>
</protein>